<dbReference type="AlphaFoldDB" id="A0A1I2QMK2"/>
<dbReference type="NCBIfam" id="NF041508">
    <property type="entry name" value="BacL2"/>
    <property type="match status" value="1"/>
</dbReference>
<gene>
    <name evidence="1" type="ORF">SAMN02982927_01291</name>
</gene>
<proteinExistence type="predicted"/>
<evidence type="ECO:0000313" key="1">
    <source>
        <dbReference type="EMBL" id="SFG29528.1"/>
    </source>
</evidence>
<evidence type="ECO:0000313" key="2">
    <source>
        <dbReference type="Proteomes" id="UP000198752"/>
    </source>
</evidence>
<accession>A0A1I2QMK2</accession>
<reference evidence="2" key="1">
    <citation type="submission" date="2016-10" db="EMBL/GenBank/DDBJ databases">
        <authorList>
            <person name="Varghese N."/>
            <person name="Submissions S."/>
        </authorList>
    </citation>
    <scope>NUCLEOTIDE SEQUENCE [LARGE SCALE GENOMIC DNA]</scope>
    <source>
        <strain evidence="2">ATCC 700379</strain>
    </source>
</reference>
<dbReference type="EMBL" id="FOOY01000007">
    <property type="protein sequence ID" value="SFG29528.1"/>
    <property type="molecule type" value="Genomic_DNA"/>
</dbReference>
<dbReference type="STRING" id="269670.SAMN02982927_01291"/>
<name>A0A1I2QMK2_9BACL</name>
<organism evidence="1 2">
    <name type="scientific">Sporolactobacillus nakayamae</name>
    <dbReference type="NCBI Taxonomy" id="269670"/>
    <lineage>
        <taxon>Bacteria</taxon>
        <taxon>Bacillati</taxon>
        <taxon>Bacillota</taxon>
        <taxon>Bacilli</taxon>
        <taxon>Bacillales</taxon>
        <taxon>Sporolactobacillaceae</taxon>
        <taxon>Sporolactobacillus</taxon>
    </lineage>
</organism>
<protein>
    <submittedName>
        <fullName evidence="1">Uncharacterized protein</fullName>
    </submittedName>
</protein>
<sequence length="258" mass="29519">MFTCVTKNVNESTQQDGTDKSEFHTWGVESLMRTSNNKLWLTVDTLVDQYAEASDKEIKERLFEKIFILLKKYIGTCAGNAVRRASQFRLSIPKEDFISAFNLSLWETVKSFDSHKGRIKSLISYRFRIAEATVWRHYETRDVNEKDGRSYAKARWDSLDKSINDANGDSSASLIDFIITDHPSTEETYLADHELTELLQLFAAKNARYAKIINSLSQGYEGSDLAQVTHEGSNYDPKVRKLVQRAEDSFGKFRSNIG</sequence>
<dbReference type="Proteomes" id="UP000198752">
    <property type="component" value="Unassembled WGS sequence"/>
</dbReference>
<keyword evidence="2" id="KW-1185">Reference proteome</keyword>